<dbReference type="EMBL" id="JASNQZ010000011">
    <property type="protein sequence ID" value="KAL0950716.1"/>
    <property type="molecule type" value="Genomic_DNA"/>
</dbReference>
<dbReference type="InterPro" id="IPR048066">
    <property type="entry name" value="ATG26_PH_GRAM1"/>
</dbReference>
<feature type="compositionally biased region" description="Polar residues" evidence="12">
    <location>
        <begin position="593"/>
        <end position="603"/>
    </location>
</feature>
<feature type="compositionally biased region" description="Low complexity" evidence="12">
    <location>
        <begin position="71"/>
        <end position="88"/>
    </location>
</feature>
<feature type="compositionally biased region" description="Polar residues" evidence="12">
    <location>
        <begin position="658"/>
        <end position="670"/>
    </location>
</feature>
<name>A0ABR3J4Z7_9AGAR</name>
<dbReference type="Gene3D" id="2.30.29.30">
    <property type="entry name" value="Pleckstrin-homology domain (PH domain)/Phosphotyrosine-binding domain (PTB)"/>
    <property type="match status" value="2"/>
</dbReference>
<evidence type="ECO:0000256" key="9">
    <source>
        <dbReference type="ARBA" id="ARBA00029843"/>
    </source>
</evidence>
<gene>
    <name evidence="14" type="ORF">HGRIS_007492</name>
</gene>
<accession>A0ABR3J4Z7</accession>
<evidence type="ECO:0000256" key="6">
    <source>
        <dbReference type="ARBA" id="ARBA00022676"/>
    </source>
</evidence>
<dbReference type="InterPro" id="IPR001849">
    <property type="entry name" value="PH_domain"/>
</dbReference>
<keyword evidence="8" id="KW-0472">Membrane</keyword>
<feature type="compositionally biased region" description="Low complexity" evidence="12">
    <location>
        <begin position="261"/>
        <end position="270"/>
    </location>
</feature>
<proteinExistence type="inferred from homology"/>
<comment type="catalytic activity">
    <reaction evidence="11">
        <text>a sterol + UDP-alpha-D-glucose = a sterol 3-beta-D-glucoside + UDP + H(+)</text>
        <dbReference type="Rhea" id="RHEA:22724"/>
        <dbReference type="ChEBI" id="CHEBI:15378"/>
        <dbReference type="ChEBI" id="CHEBI:15889"/>
        <dbReference type="ChEBI" id="CHEBI:37424"/>
        <dbReference type="ChEBI" id="CHEBI:58223"/>
        <dbReference type="ChEBI" id="CHEBI:58885"/>
        <dbReference type="EC" id="2.4.1.173"/>
    </reaction>
    <physiologicalReaction direction="left-to-right" evidence="11">
        <dbReference type="Rhea" id="RHEA:22725"/>
    </physiologicalReaction>
</comment>
<evidence type="ECO:0000256" key="7">
    <source>
        <dbReference type="ARBA" id="ARBA00022679"/>
    </source>
</evidence>
<keyword evidence="5" id="KW-0963">Cytoplasm</keyword>
<feature type="region of interest" description="Disordered" evidence="12">
    <location>
        <begin position="581"/>
        <end position="616"/>
    </location>
</feature>
<evidence type="ECO:0000256" key="2">
    <source>
        <dbReference type="ARBA" id="ARBA00004496"/>
    </source>
</evidence>
<feature type="region of interest" description="Disordered" evidence="12">
    <location>
        <begin position="637"/>
        <end position="684"/>
    </location>
</feature>
<feature type="region of interest" description="Disordered" evidence="12">
    <location>
        <begin position="1"/>
        <end position="314"/>
    </location>
</feature>
<dbReference type="InterPro" id="IPR004182">
    <property type="entry name" value="GRAM"/>
</dbReference>
<comment type="similarity">
    <text evidence="3">Belongs to the glycosyltransferase 28 family.</text>
</comment>
<feature type="compositionally biased region" description="Low complexity" evidence="12">
    <location>
        <begin position="115"/>
        <end position="140"/>
    </location>
</feature>
<evidence type="ECO:0000256" key="11">
    <source>
        <dbReference type="ARBA" id="ARBA00049453"/>
    </source>
</evidence>
<dbReference type="EC" id="2.4.1.173" evidence="4"/>
<dbReference type="Pfam" id="PF02893">
    <property type="entry name" value="GRAM"/>
    <property type="match status" value="1"/>
</dbReference>
<dbReference type="SUPFAM" id="SSF53756">
    <property type="entry name" value="UDP-Glycosyltransferase/glycogen phosphorylase"/>
    <property type="match status" value="1"/>
</dbReference>
<feature type="compositionally biased region" description="Pro residues" evidence="12">
    <location>
        <begin position="149"/>
        <end position="160"/>
    </location>
</feature>
<dbReference type="SMART" id="SM00233">
    <property type="entry name" value="PH"/>
    <property type="match status" value="1"/>
</dbReference>
<dbReference type="Proteomes" id="UP001556367">
    <property type="component" value="Unassembled WGS sequence"/>
</dbReference>
<evidence type="ECO:0000313" key="15">
    <source>
        <dbReference type="Proteomes" id="UP001556367"/>
    </source>
</evidence>
<dbReference type="CDD" id="cd03784">
    <property type="entry name" value="GT1_Gtf-like"/>
    <property type="match status" value="1"/>
</dbReference>
<dbReference type="SMART" id="SM00568">
    <property type="entry name" value="GRAM"/>
    <property type="match status" value="2"/>
</dbReference>
<dbReference type="Pfam" id="PF03033">
    <property type="entry name" value="Glyco_transf_28"/>
    <property type="match status" value="1"/>
</dbReference>
<feature type="compositionally biased region" description="Basic and acidic residues" evidence="12">
    <location>
        <begin position="1448"/>
        <end position="1458"/>
    </location>
</feature>
<evidence type="ECO:0000256" key="12">
    <source>
        <dbReference type="SAM" id="MobiDB-lite"/>
    </source>
</evidence>
<dbReference type="InterPro" id="IPR004276">
    <property type="entry name" value="GlycoTrans_28_N"/>
</dbReference>
<evidence type="ECO:0000256" key="4">
    <source>
        <dbReference type="ARBA" id="ARBA00012650"/>
    </source>
</evidence>
<feature type="domain" description="PH" evidence="13">
    <location>
        <begin position="394"/>
        <end position="486"/>
    </location>
</feature>
<dbReference type="InterPro" id="IPR050426">
    <property type="entry name" value="Glycosyltransferase_28"/>
</dbReference>
<dbReference type="InterPro" id="IPR048065">
    <property type="entry name" value="ATG26_PH_GRAM2"/>
</dbReference>
<feature type="compositionally biased region" description="Polar residues" evidence="12">
    <location>
        <begin position="711"/>
        <end position="726"/>
    </location>
</feature>
<dbReference type="InterPro" id="IPR011993">
    <property type="entry name" value="PH-like_dom_sf"/>
</dbReference>
<feature type="compositionally biased region" description="Basic and acidic residues" evidence="12">
    <location>
        <begin position="237"/>
        <end position="252"/>
    </location>
</feature>
<protein>
    <recommendedName>
        <fullName evidence="4">sterol 3beta-glucosyltransferase</fullName>
        <ecNumber evidence="4">2.4.1.173</ecNumber>
    </recommendedName>
    <alternativeName>
        <fullName evidence="9">Autophagy-related protein 26</fullName>
    </alternativeName>
</protein>
<comment type="catalytic activity">
    <reaction evidence="10">
        <text>ergosterol + UDP-alpha-D-glucose = ergosteryl 3-beta-D-glucoside + UDP + H(+)</text>
        <dbReference type="Rhea" id="RHEA:61836"/>
        <dbReference type="ChEBI" id="CHEBI:15378"/>
        <dbReference type="ChEBI" id="CHEBI:16933"/>
        <dbReference type="ChEBI" id="CHEBI:52973"/>
        <dbReference type="ChEBI" id="CHEBI:58223"/>
        <dbReference type="ChEBI" id="CHEBI:58885"/>
    </reaction>
    <physiologicalReaction direction="left-to-right" evidence="10">
        <dbReference type="Rhea" id="RHEA:61837"/>
    </physiologicalReaction>
</comment>
<evidence type="ECO:0000259" key="13">
    <source>
        <dbReference type="PROSITE" id="PS50003"/>
    </source>
</evidence>
<keyword evidence="7" id="KW-0808">Transferase</keyword>
<evidence type="ECO:0000256" key="8">
    <source>
        <dbReference type="ARBA" id="ARBA00023136"/>
    </source>
</evidence>
<keyword evidence="6" id="KW-0328">Glycosyltransferase</keyword>
<dbReference type="CDD" id="cd13216">
    <property type="entry name" value="PH-GRAM2_AGT26"/>
    <property type="match status" value="1"/>
</dbReference>
<feature type="compositionally biased region" description="Basic and acidic residues" evidence="12">
    <location>
        <begin position="57"/>
        <end position="67"/>
    </location>
</feature>
<evidence type="ECO:0000256" key="10">
    <source>
        <dbReference type="ARBA" id="ARBA00047886"/>
    </source>
</evidence>
<dbReference type="Pfam" id="PF00169">
    <property type="entry name" value="PH"/>
    <property type="match status" value="1"/>
</dbReference>
<comment type="subcellular location">
    <subcellularLocation>
        <location evidence="2">Cytoplasm</location>
    </subcellularLocation>
    <subcellularLocation>
        <location evidence="1">Membrane</location>
        <topology evidence="1">Peripheral membrane protein</topology>
    </subcellularLocation>
</comment>
<feature type="compositionally biased region" description="Acidic residues" evidence="12">
    <location>
        <begin position="1437"/>
        <end position="1446"/>
    </location>
</feature>
<evidence type="ECO:0000313" key="14">
    <source>
        <dbReference type="EMBL" id="KAL0950716.1"/>
    </source>
</evidence>
<feature type="region of interest" description="Disordered" evidence="12">
    <location>
        <begin position="702"/>
        <end position="726"/>
    </location>
</feature>
<feature type="compositionally biased region" description="Basic and acidic residues" evidence="12">
    <location>
        <begin position="31"/>
        <end position="46"/>
    </location>
</feature>
<keyword evidence="15" id="KW-1185">Reference proteome</keyword>
<dbReference type="InterPro" id="IPR002213">
    <property type="entry name" value="UDP_glucos_trans"/>
</dbReference>
<dbReference type="PROSITE" id="PS50003">
    <property type="entry name" value="PH_DOMAIN"/>
    <property type="match status" value="1"/>
</dbReference>
<reference evidence="15" key="1">
    <citation type="submission" date="2024-06" db="EMBL/GenBank/DDBJ databases">
        <title>Multi-omics analyses provide insights into the biosynthesis of the anticancer antibiotic pleurotin in Hohenbuehelia grisea.</title>
        <authorList>
            <person name="Weaver J.A."/>
            <person name="Alberti F."/>
        </authorList>
    </citation>
    <scope>NUCLEOTIDE SEQUENCE [LARGE SCALE GENOMIC DNA]</scope>
    <source>
        <strain evidence="15">T-177</strain>
    </source>
</reference>
<dbReference type="InterPro" id="IPR010610">
    <property type="entry name" value="EryCIII-like_C"/>
</dbReference>
<feature type="compositionally biased region" description="Acidic residues" evidence="12">
    <location>
        <begin position="208"/>
        <end position="218"/>
    </location>
</feature>
<evidence type="ECO:0000256" key="3">
    <source>
        <dbReference type="ARBA" id="ARBA00006962"/>
    </source>
</evidence>
<organism evidence="14 15">
    <name type="scientific">Hohenbuehelia grisea</name>
    <dbReference type="NCBI Taxonomy" id="104357"/>
    <lineage>
        <taxon>Eukaryota</taxon>
        <taxon>Fungi</taxon>
        <taxon>Dikarya</taxon>
        <taxon>Basidiomycota</taxon>
        <taxon>Agaricomycotina</taxon>
        <taxon>Agaricomycetes</taxon>
        <taxon>Agaricomycetidae</taxon>
        <taxon>Agaricales</taxon>
        <taxon>Pleurotineae</taxon>
        <taxon>Pleurotaceae</taxon>
        <taxon>Hohenbuehelia</taxon>
    </lineage>
</organism>
<feature type="region of interest" description="Disordered" evidence="12">
    <location>
        <begin position="1437"/>
        <end position="1539"/>
    </location>
</feature>
<dbReference type="Gene3D" id="3.40.50.2000">
    <property type="entry name" value="Glycogen Phosphorylase B"/>
    <property type="match status" value="2"/>
</dbReference>
<dbReference type="SUPFAM" id="SSF50729">
    <property type="entry name" value="PH domain-like"/>
    <property type="match status" value="1"/>
</dbReference>
<feature type="region of interest" description="Disordered" evidence="12">
    <location>
        <begin position="956"/>
        <end position="976"/>
    </location>
</feature>
<dbReference type="PANTHER" id="PTHR48050:SF25">
    <property type="entry name" value="STEROL 3-BETA-GLUCOSYLTRANSFERASE"/>
    <property type="match status" value="1"/>
</dbReference>
<dbReference type="PANTHER" id="PTHR48050">
    <property type="entry name" value="STEROL 3-BETA-GLUCOSYLTRANSFERASE"/>
    <property type="match status" value="1"/>
</dbReference>
<feature type="compositionally biased region" description="Low complexity" evidence="12">
    <location>
        <begin position="293"/>
        <end position="306"/>
    </location>
</feature>
<comment type="caution">
    <text evidence="14">The sequence shown here is derived from an EMBL/GenBank/DDBJ whole genome shotgun (WGS) entry which is preliminary data.</text>
</comment>
<dbReference type="CDD" id="cd13215">
    <property type="entry name" value="PH-GRAM1_AGT26"/>
    <property type="match status" value="1"/>
</dbReference>
<dbReference type="Pfam" id="PF06722">
    <property type="entry name" value="EryCIII-like_C"/>
    <property type="match status" value="1"/>
</dbReference>
<evidence type="ECO:0000256" key="5">
    <source>
        <dbReference type="ARBA" id="ARBA00022490"/>
    </source>
</evidence>
<sequence length="1539" mass="168718">MSRLSLQPALHTPTAAPAVDTSPKTLGVALHESDTERDDQAKEKDNSMSSSTGRVKRVVEKTVDRLSRSVSGKASSPGPGGSPSASGPRRIFSLNRKGKGRERSTDDADTPPPLSSSSTPSASRPASPSPTKSSSTVRVPPSKDDSPFISPPSPSLPPTRPSLSAFRGDGSMRAGTQTLIQALQAIRWSEDPDNDDDIINHHLPPLDSDSEEEDEEKADEPLASSIHTIYRPLARSRRGDIPHGKPPTERTRSALRHMPISSESESPNSSSDEENEVQPDFEVGSGPEAVKGALAPGSSTAAAGAHAHPRPDLDARAVTPRVHPVRTGSMATVRIQRRTLLAEKLREVFDLGEIEEVWAEMPCWLLRSVLLQGYMYLTNSYLCFFAHMPAREDQVLKSGSLNKKAQRTKRWIKHWFVLKNDALSWYQSSSDPYFPHGIADLRYAMTCEPVGEKDLKLRTNQKTILLSADSIPSRDEWVKAIRKVIFKAQNMGDSVKIAIPYSAIVDVDKSSAMDFSETIEVKVYDRDEQYSVDSYFFAYFRDLPDALDQIRDAVRAARERPVSLLPGAATQTVLDTTVSRTSHINAPPHPQDRTQSMPVTGQSLEHRPTSSSGFSATSSGFRLTSLLRPFHSSSGFAASPEGVTPAEDHEEFTHISKRPNSTFMPVTATSEPPPSATLSDGLPSSAPPTAFSFVSAPPSATLEHTYPPSPSVSSLDPNHASFTREQASSSWSVSVPSWLRPSRRVFGSGITTATTQSGLESSVSMPAGGASQKANGVKEVYSSMLSASGSRFGTGDMAFSVLQTPDMTVDPEVQEKFRAAFAYDEKETLLGSFPGYIFRLLPVYGRLYISTNYFCFKSSGPLAVRTRMTLPIRDILATEKSKATRFGHHGLIVIVKGHEELFFEFGAEDKRNAFVALLDVQIEDCRRRLALAAEDPGPTTPGHRDALILEEFEAHASRGSEDDSDTEPGPHQEDMTDSLPAVMFTSASSTFLTFKPKESLHFTFLTIGSRGDVQPYIALGKGLMADGHRVRIATHGEFKEWIESHGIEFGYVGGDPAELMRICVENGMFTLSFMKEGLQKFRGWLDDLLKTSWEAAQGTDVLIESPSAMGGYHIAEALGIPYFRAFTMTWTRTRAYPHAFAVPERKMGGSYNYMSYVMFDQVFWRAISGQINRWRRNVLHLGSTSLDKMEPHKIPFLYNFSPHVVPPPLDWPEWIRVTGYWFLEDADVGSKKWTPPPDLLEFIDTAHKEGKKVVYIGFGSIVVSDPKTMTQCVIDAVIQSGVCAVLSKGWSDRLHVKTADASEPEEPLPKSIYAISSIPHDWLFQRIDAACHHGGAGTTGASLRAGIPTIIRPFFGDQFFWADRVEALGVGSGVRKLTVDSLTDALITATTDTKQIGRAKLIGEQIRSEDGVATAVESIYRDLEYSRSLIKRQLADDQLDDEDTTEDATIKEGRRSIDHSGYSSNGSTPGRAPSEDWSVISNTEDRRASISSGNSDGKSNERSHKRNSLAAAVLSVLPDSLSPGSPRRRTISASTPRPS</sequence>
<evidence type="ECO:0000256" key="1">
    <source>
        <dbReference type="ARBA" id="ARBA00004170"/>
    </source>
</evidence>